<dbReference type="PANTHER" id="PTHR43563">
    <property type="entry name" value="AMINE OXIDASE"/>
    <property type="match status" value="1"/>
</dbReference>
<dbReference type="Proteomes" id="UP000410492">
    <property type="component" value="Unassembled WGS sequence"/>
</dbReference>
<dbReference type="SUPFAM" id="SSF51905">
    <property type="entry name" value="FAD/NAD(P)-binding domain"/>
    <property type="match status" value="1"/>
</dbReference>
<reference evidence="1 2" key="1">
    <citation type="submission" date="2019-01" db="EMBL/GenBank/DDBJ databases">
        <authorList>
            <person name="Sayadi A."/>
        </authorList>
    </citation>
    <scope>NUCLEOTIDE SEQUENCE [LARGE SCALE GENOMIC DNA]</scope>
</reference>
<organism evidence="1 2">
    <name type="scientific">Callosobruchus maculatus</name>
    <name type="common">Southern cowpea weevil</name>
    <name type="synonym">Pulse bruchid</name>
    <dbReference type="NCBI Taxonomy" id="64391"/>
    <lineage>
        <taxon>Eukaryota</taxon>
        <taxon>Metazoa</taxon>
        <taxon>Ecdysozoa</taxon>
        <taxon>Arthropoda</taxon>
        <taxon>Hexapoda</taxon>
        <taxon>Insecta</taxon>
        <taxon>Pterygota</taxon>
        <taxon>Neoptera</taxon>
        <taxon>Endopterygota</taxon>
        <taxon>Coleoptera</taxon>
        <taxon>Polyphaga</taxon>
        <taxon>Cucujiformia</taxon>
        <taxon>Chrysomeloidea</taxon>
        <taxon>Chrysomelidae</taxon>
        <taxon>Bruchinae</taxon>
        <taxon>Bruchini</taxon>
        <taxon>Callosobruchus</taxon>
    </lineage>
</organism>
<gene>
    <name evidence="1" type="ORF">CALMAC_LOCUS10458</name>
</gene>
<dbReference type="EMBL" id="CAACVG010008324">
    <property type="protein sequence ID" value="VEN49302.1"/>
    <property type="molecule type" value="Genomic_DNA"/>
</dbReference>
<keyword evidence="2" id="KW-1185">Reference proteome</keyword>
<dbReference type="Gene3D" id="3.90.660.10">
    <property type="match status" value="1"/>
</dbReference>
<evidence type="ECO:0000313" key="2">
    <source>
        <dbReference type="Proteomes" id="UP000410492"/>
    </source>
</evidence>
<dbReference type="Gene3D" id="3.50.50.60">
    <property type="entry name" value="FAD/NAD(P)-binding domain"/>
    <property type="match status" value="1"/>
</dbReference>
<protein>
    <recommendedName>
        <fullName evidence="3">Amine oxidase domain-containing protein</fullName>
    </recommendedName>
</protein>
<dbReference type="GO" id="GO:0016491">
    <property type="term" value="F:oxidoreductase activity"/>
    <property type="evidence" value="ECO:0007669"/>
    <property type="project" value="UniProtKB-ARBA"/>
</dbReference>
<evidence type="ECO:0000313" key="1">
    <source>
        <dbReference type="EMBL" id="VEN49302.1"/>
    </source>
</evidence>
<accession>A0A653CNC1</accession>
<dbReference type="InterPro" id="IPR036188">
    <property type="entry name" value="FAD/NAD-bd_sf"/>
</dbReference>
<sequence length="222" mass="25133">MTDSEEPHIDADVIIIGAGLAGLTAAYKILSREPSLNVIILESSKDVGGRYRTIQMVTKNKRRSSFEVASQWINTDQHDLLELLEELEIPFVSTVIQGSVIKEWNGTEVCKHRLGMLSGLTLSEQLELAHFLVKTWDRATIRNLASITFQEFIDQNLSSDNVKCFIEYVVLINCAVPPDKISAFFYIFYCISNRSLVDQMVSEKGTNRYRIKIFSANPQKPL</sequence>
<evidence type="ECO:0008006" key="3">
    <source>
        <dbReference type="Google" id="ProtNLM"/>
    </source>
</evidence>
<name>A0A653CNC1_CALMS</name>
<dbReference type="AlphaFoldDB" id="A0A653CNC1"/>
<dbReference type="PANTHER" id="PTHR43563:SF1">
    <property type="entry name" value="AMINE OXIDASE [FLAVIN-CONTAINING] B"/>
    <property type="match status" value="1"/>
</dbReference>
<dbReference type="OrthoDB" id="7777654at2759"/>
<proteinExistence type="predicted"/>
<dbReference type="Pfam" id="PF13450">
    <property type="entry name" value="NAD_binding_8"/>
    <property type="match status" value="1"/>
</dbReference>
<dbReference type="Gene3D" id="1.10.405.10">
    <property type="entry name" value="Guanine Nucleotide Dissociation Inhibitor, domain 1"/>
    <property type="match status" value="1"/>
</dbReference>
<dbReference type="InterPro" id="IPR050703">
    <property type="entry name" value="Flavin_MAO"/>
</dbReference>